<gene>
    <name evidence="1" type="ORF">CCAE0312_LOCUS9515</name>
</gene>
<protein>
    <submittedName>
        <fullName evidence="1">Uncharacterized protein</fullName>
    </submittedName>
</protein>
<reference evidence="1" key="1">
    <citation type="submission" date="2021-01" db="EMBL/GenBank/DDBJ databases">
        <authorList>
            <person name="Corre E."/>
            <person name="Pelletier E."/>
            <person name="Niang G."/>
            <person name="Scheremetjew M."/>
            <person name="Finn R."/>
            <person name="Kale V."/>
            <person name="Holt S."/>
            <person name="Cochrane G."/>
            <person name="Meng A."/>
            <person name="Brown T."/>
            <person name="Cohen L."/>
        </authorList>
    </citation>
    <scope>NUCLEOTIDE SEQUENCE</scope>
    <source>
        <strain evidence="1">SAG 36.94</strain>
    </source>
</reference>
<dbReference type="EMBL" id="HBGH01017181">
    <property type="protein sequence ID" value="CAD9237416.1"/>
    <property type="molecule type" value="Transcribed_RNA"/>
</dbReference>
<name>A0A7S1THZ7_9RHOD</name>
<evidence type="ECO:0000313" key="1">
    <source>
        <dbReference type="EMBL" id="CAD9237416.1"/>
    </source>
</evidence>
<proteinExistence type="predicted"/>
<sequence>MTFKHCLQEFPPIVHRKYQPGGHAPLLVMSSKYTGFLPFRAISHTWLVMDLKNFDGRQGATAFFAYPCNAIDTTSTRGAIERRPGCFHWCDRTNNASLILLQINYVPQPHRLSLPVDFRLTSNNEHQLLYHGDS</sequence>
<organism evidence="1">
    <name type="scientific">Compsopogon caeruleus</name>
    <dbReference type="NCBI Taxonomy" id="31354"/>
    <lineage>
        <taxon>Eukaryota</taxon>
        <taxon>Rhodophyta</taxon>
        <taxon>Compsopogonophyceae</taxon>
        <taxon>Compsopogonales</taxon>
        <taxon>Compsopogonaceae</taxon>
        <taxon>Compsopogon</taxon>
    </lineage>
</organism>
<dbReference type="AlphaFoldDB" id="A0A7S1THZ7"/>
<accession>A0A7S1THZ7</accession>